<organism evidence="7">
    <name type="scientific">hydrothermal vent metagenome</name>
    <dbReference type="NCBI Taxonomy" id="652676"/>
    <lineage>
        <taxon>unclassified sequences</taxon>
        <taxon>metagenomes</taxon>
        <taxon>ecological metagenomes</taxon>
    </lineage>
</organism>
<dbReference type="Pfam" id="PF00959">
    <property type="entry name" value="Phage_lysozyme"/>
    <property type="match status" value="1"/>
</dbReference>
<keyword evidence="5" id="KW-0812">Transmembrane</keyword>
<feature type="transmembrane region" description="Helical" evidence="5">
    <location>
        <begin position="5217"/>
        <end position="5240"/>
    </location>
</feature>
<keyword evidence="3" id="KW-0732">Signal</keyword>
<feature type="transmembrane region" description="Helical" evidence="5">
    <location>
        <begin position="5190"/>
        <end position="5211"/>
    </location>
</feature>
<name>A0A3B0WVD7_9ZZZZ</name>
<feature type="transmembrane region" description="Helical" evidence="5">
    <location>
        <begin position="5343"/>
        <end position="5364"/>
    </location>
</feature>
<feature type="transmembrane region" description="Helical" evidence="5">
    <location>
        <begin position="5475"/>
        <end position="5505"/>
    </location>
</feature>
<dbReference type="InterPro" id="IPR016047">
    <property type="entry name" value="M23ase_b-sheet_dom"/>
</dbReference>
<dbReference type="InterPro" id="IPR043504">
    <property type="entry name" value="Peptidase_S1_PA_chymotrypsin"/>
</dbReference>
<dbReference type="GO" id="GO:0042742">
    <property type="term" value="P:defense response to bacterium"/>
    <property type="evidence" value="ECO:0007669"/>
    <property type="project" value="UniProtKB-KW"/>
</dbReference>
<dbReference type="PANTHER" id="PTHR21666:SF289">
    <property type="entry name" value="L-ALA--D-GLU ENDOPEPTIDASE"/>
    <property type="match status" value="1"/>
</dbReference>
<keyword evidence="2" id="KW-0081">Bacteriolytic enzyme</keyword>
<dbReference type="GO" id="GO:0009253">
    <property type="term" value="P:peptidoglycan catabolic process"/>
    <property type="evidence" value="ECO:0007669"/>
    <property type="project" value="InterPro"/>
</dbReference>
<gene>
    <name evidence="7" type="ORF">MNBD_GAMMA03-77</name>
</gene>
<dbReference type="InterPro" id="IPR011055">
    <property type="entry name" value="Dup_hybrid_motif"/>
</dbReference>
<evidence type="ECO:0000256" key="3">
    <source>
        <dbReference type="ARBA" id="ARBA00022729"/>
    </source>
</evidence>
<dbReference type="Gene3D" id="2.40.10.10">
    <property type="entry name" value="Trypsin-like serine proteases"/>
    <property type="match status" value="1"/>
</dbReference>
<dbReference type="InterPro" id="IPR050570">
    <property type="entry name" value="Cell_wall_metabolism_enzyme"/>
</dbReference>
<keyword evidence="5" id="KW-0472">Membrane</keyword>
<feature type="region of interest" description="Disordered" evidence="4">
    <location>
        <begin position="5784"/>
        <end position="5851"/>
    </location>
</feature>
<dbReference type="CDD" id="cd12797">
    <property type="entry name" value="M23_peptidase"/>
    <property type="match status" value="1"/>
</dbReference>
<keyword evidence="1" id="KW-0929">Antimicrobial</keyword>
<dbReference type="GO" id="GO:0016998">
    <property type="term" value="P:cell wall macromolecule catabolic process"/>
    <property type="evidence" value="ECO:0007669"/>
    <property type="project" value="InterPro"/>
</dbReference>
<dbReference type="EMBL" id="UOFC01000199">
    <property type="protein sequence ID" value="VAW48296.1"/>
    <property type="molecule type" value="Genomic_DNA"/>
</dbReference>
<feature type="compositionally biased region" description="Polar residues" evidence="4">
    <location>
        <begin position="5097"/>
        <end position="5113"/>
    </location>
</feature>
<evidence type="ECO:0000256" key="5">
    <source>
        <dbReference type="SAM" id="Phobius"/>
    </source>
</evidence>
<dbReference type="PANTHER" id="PTHR21666">
    <property type="entry name" value="PEPTIDASE-RELATED"/>
    <property type="match status" value="1"/>
</dbReference>
<feature type="compositionally biased region" description="Basic and acidic residues" evidence="4">
    <location>
        <begin position="4361"/>
        <end position="4373"/>
    </location>
</feature>
<feature type="compositionally biased region" description="Low complexity" evidence="4">
    <location>
        <begin position="4391"/>
        <end position="4402"/>
    </location>
</feature>
<feature type="non-terminal residue" evidence="7">
    <location>
        <position position="6127"/>
    </location>
</feature>
<evidence type="ECO:0000256" key="1">
    <source>
        <dbReference type="ARBA" id="ARBA00022529"/>
    </source>
</evidence>
<evidence type="ECO:0000256" key="2">
    <source>
        <dbReference type="ARBA" id="ARBA00022638"/>
    </source>
</evidence>
<accession>A0A3B0WVD7</accession>
<proteinExistence type="predicted"/>
<dbReference type="GO" id="GO:0003796">
    <property type="term" value="F:lysozyme activity"/>
    <property type="evidence" value="ECO:0007669"/>
    <property type="project" value="InterPro"/>
</dbReference>
<dbReference type="GO" id="GO:0004222">
    <property type="term" value="F:metalloendopeptidase activity"/>
    <property type="evidence" value="ECO:0007669"/>
    <property type="project" value="TreeGrafter"/>
</dbReference>
<dbReference type="SUPFAM" id="SSF50494">
    <property type="entry name" value="Trypsin-like serine proteases"/>
    <property type="match status" value="1"/>
</dbReference>
<dbReference type="InterPro" id="IPR023347">
    <property type="entry name" value="Lysozyme_dom_sf"/>
</dbReference>
<feature type="transmembrane region" description="Helical" evidence="5">
    <location>
        <begin position="5310"/>
        <end position="5331"/>
    </location>
</feature>
<reference evidence="7" key="1">
    <citation type="submission" date="2018-06" db="EMBL/GenBank/DDBJ databases">
        <authorList>
            <person name="Zhirakovskaya E."/>
        </authorList>
    </citation>
    <scope>NUCLEOTIDE SEQUENCE</scope>
</reference>
<dbReference type="InterPro" id="IPR023346">
    <property type="entry name" value="Lysozyme-like_dom_sf"/>
</dbReference>
<feature type="transmembrane region" description="Helical" evidence="5">
    <location>
        <begin position="5431"/>
        <end position="5455"/>
    </location>
</feature>
<dbReference type="GO" id="GO:0031640">
    <property type="term" value="P:killing of cells of another organism"/>
    <property type="evidence" value="ECO:0007669"/>
    <property type="project" value="UniProtKB-KW"/>
</dbReference>
<feature type="compositionally biased region" description="Basic and acidic residues" evidence="4">
    <location>
        <begin position="5784"/>
        <end position="5830"/>
    </location>
</feature>
<evidence type="ECO:0000259" key="6">
    <source>
        <dbReference type="Pfam" id="PF01551"/>
    </source>
</evidence>
<dbReference type="Pfam" id="PF01551">
    <property type="entry name" value="Peptidase_M23"/>
    <property type="match status" value="1"/>
</dbReference>
<dbReference type="Gene3D" id="1.10.530.40">
    <property type="match status" value="1"/>
</dbReference>
<dbReference type="InterPro" id="IPR002196">
    <property type="entry name" value="Glyco_hydro_24"/>
</dbReference>
<feature type="domain" description="M23ase beta-sheet core" evidence="6">
    <location>
        <begin position="5861"/>
        <end position="5967"/>
    </location>
</feature>
<dbReference type="SUPFAM" id="SSF51261">
    <property type="entry name" value="Duplicated hybrid motif"/>
    <property type="match status" value="1"/>
</dbReference>
<feature type="non-terminal residue" evidence="7">
    <location>
        <position position="1"/>
    </location>
</feature>
<dbReference type="InterPro" id="IPR009003">
    <property type="entry name" value="Peptidase_S1_PA"/>
</dbReference>
<dbReference type="Gene3D" id="2.70.70.10">
    <property type="entry name" value="Glucose Permease (Domain IIA)"/>
    <property type="match status" value="1"/>
</dbReference>
<feature type="region of interest" description="Disordered" evidence="4">
    <location>
        <begin position="4361"/>
        <end position="4411"/>
    </location>
</feature>
<evidence type="ECO:0000256" key="4">
    <source>
        <dbReference type="SAM" id="MobiDB-lite"/>
    </source>
</evidence>
<keyword evidence="5" id="KW-1133">Transmembrane helix</keyword>
<feature type="transmembrane region" description="Helical" evidence="5">
    <location>
        <begin position="5591"/>
        <end position="5610"/>
    </location>
</feature>
<dbReference type="SUPFAM" id="SSF53955">
    <property type="entry name" value="Lysozyme-like"/>
    <property type="match status" value="1"/>
</dbReference>
<feature type="region of interest" description="Disordered" evidence="4">
    <location>
        <begin position="5097"/>
        <end position="5125"/>
    </location>
</feature>
<sequence length="6127" mass="674694">QDYKAINAIENYEAQLAYVELAEAYKVGNFELASQKLEQSKGNRQGKTSREGEIVSVGTLGPRVQSEITQQDFMPRHQTQQIAKAQDSQTETRQLKVQEVKVKRKVPSNNLRWNEQEWAGWNSQQRRQMVQEPAGTGVEVKQFFGEMNLAELVGELKARGERYSDQRQAIQETGKVSEIARQDAMIAEEIIQRIPNALKTKEIIEVQEAGDLKKHDVLVNGGSVYIFEESKEGKAYVYQSPKNTQGAEKIMAYSVMDADNLSGLKRYRVMETPQPSSSSPLKSLVLPLALTASMALSPDPTMANDNINLLPIQPNAPPVTMPLPLNLQTVPAIPTFLSPLSLDQKSIPTQQLAKINLVQQAQTQRYADVNASYQYGQQIIDTAKVALDLSKGIQTGEVTAYSGGGAVVSFLGVNDGSGNQYNLTGDNLRISYAPGSREMMPSDIAVVDSQKVIFNLSGETFVPTTSKLWKETKGLERLQLRTWDASYDNLLAMSMSPVLNFDRNSDDGDKNRGNNAKNDKLIHNFPPFYSSIIAQKKQNPENIIPTSSFINENSVLFEKLAMTSPANKIEPRFKKILQVLPRRLSVQKSFIDQTISSRLDRVNVLRASSAINTTTDFNPLDKNSVFFDKEGNSILSNTKPMSIGLQVDQGFSSGERVGKFGIISDFVADSLTNRGGKPFNVFKSAGAELNIMHAYKPRAFSTSLRGINFSSDNFRRDAEKLGLIGSLASIPSISLPAGLSKYSSEESFSSKAASSEDSRSSMAGVSNKKALGHFSLSNNTAAREPLLSFSVPLENFPKGMNFDLGFKVDKDMRDSSLQSLEKVALQTISNRLDLVNVSSVANRQQRDFNANEYNVAKKPQVASSSLKGADAALRVAAPGAGQVALSGGGDVIRNLNDTRIRMQDKRLGDFILQPGETLAIKKIPVLLPDGGLTALVVNSADNTVLNEAIAGLNIIKGDRVYPDEVNQQLLIARENLKTGALDLQGAVRVNPNVSINKETEWTYESPRQISGIESLRVKFNLSGETGAQPRAEAYVFAVNDNRLKENINRELPKPEQSQAGAFNLSQASFNKVFGVSEDLMRQRNQNIIKAAEKDGYELKRVSEGQPLMDALKRVKTHLETLPKSEVSKELNIVKRLLDVNDHTAEILVLNAPQKAVVYYDKRFIAKRTNPIQKAALEYSGKIPAGYAETTEKGVDRIVFNAMAERNYEFDDKLMNAVYHEVLVLANKGRTDTDNIGIQASRQGGKNTVADPGVVMAGLIQSNQDNPQRYEFEAPDAGMKLVFKEIQQSRAPPRSVKVQKFSEFANVKRINTNQASSSITTNNQLISKGARDGAIGLALIGSIAVAGIVDFSAFTDSDYKKHPILNTLTTDDLLNDERTLNEFIQPTQGRILTQQMAANTQIALERREGRGIGVRIGGSYALTANHVVGKNKRIKFKAKNESVDWQFAYVVRRNRDNDLALLRLEGKKQGTQLSLSANTLSDGAKYSIFKGRQEGDDSAVNYQPKDVRGNLILGSRIFANKGEFFIERQGIKREEWKNIKPVTIISLMKNREFFVGTAIAEPGMSGSGAFSLGEDGQGYKFSGIVSKELISTNLSEGKYIYKRDGSLVTNRNAIEALIQGHLNNIQQEQLKRAKERIETSSSPIKIETVEQMIRNGEIRALDFDQNFQQLAPQDKVVILESHIRDDKYASALQGQDSWNATVVTIFDQVNSDFRVSGSKNLSQRVVNVLNAGLDKSNDVETQESLLFSLSDMSESQPEIVYKVLTNEGLEVEKFISNLTVLNRTKAGEYAVNQIVLNTFESNQIKKEQKQVLAAQYVEYIKTQPAVDLIIKDSPALKVAYIAFDTVKTSGTQQEISPIRQSISKELVKYVQNQVSEGRKVDQDVLDVSLKAIYDLEPVRKFDSRVNIKAYAKSIKSTKKERIKEAKAKVEALYITQIQALADVYQDAYKLLSADENVTYKEAEQILFGGNVNEARFEPLTRDQMSQAKHGLLKLFSRRADVDQIIRTAKQDYAVEDFERAENRVKVAAQKFIDLQGAGVKGEYLQIARREYVQAKNSPELKFFRENISPLYQELLNIKVPITAPNAAYIKKGIASVRILTDLKTVENLRIAITDTIAQGVMNPLEHKIKSNVDENIDTEGMRGLIETYPKYLMGVRGFQDEMVAYLTNTELRRDSAESFMGTYFKEYHKYLVDMIKAEVKNEAKQKELIRLAENVWVEENVYFKNLVQTISATKNTLDSLVDKKATLNYFALKAKSSNVSKKDLEEKAYRDAGQRILSMLQFIPMTKIDRFAVIENDYDTQLKVLEQKGFNVNIITKIFKDNDIDLRKVAQGVLGKKDDFGGFSMGDVIVENFKGGARVTDHETQHSINQLVTFEAVSKVLPSRMDFRKEFVKILNTARQESLQRNNQVVFTTLPTRAPPRDVKSAKFSASSPISFDASKAIANMAQVQLKALPTKNILIKAGQIVSAQRDADERLNANEAFRLAIGEDVGAQKYVSTDSGQEVYVGFGDIRNLRINNKIYPRELVDKILAFTVAYTDQAVQDYGKRGGFTGKVLRQGHGGDEVEIVLNAPKMTEAQVDQIRMDVQRSLEESITGKYWISRVILDGVNTNNIDQIHKITNTAEALGQDAFTGIYSDQDGYYMVFERESLDAPVQQALEASLAKVNTQLKKNAIAVNVGSIGKDAPMGILSPRIAMGLTGFSGKKVKYGVMQAEKLLGVAKTARMEGVTKLTVEEKDTHSKNRPTETIPHIDQKAVRAQLIQRMPGLSKKIKTADIETHYPVLNRDRLHDVIDVGKQDGPITVLLLEPVYILKGEYKAAKDATIASGQFTEDDLRQVKIVTASGEVKGNGFKIFNDVPPKAVEGLEGHELGNKILLEQSLQLEDISSESISSRTPPDNWVSVIPGGESSGDIHARVDRISKAFRKSLQDMPILGRDVDIVIRASVVHSKDVGATEEILQILEDVSISESIKSTNYVQTEAGNIVKEFNPVKNPALQKEKIFIRSSEKKKFAKISTNKRIKDVKRRIENGSLTFNDVQELKVLYDSQLLKGENLNFYKGLVQDLSQVDHPFVKQNIVSLAKEVGAASSPIQLSQKTPIKLSNEWGSQGKDYDSLGLGVTAKENRPVVIVSEALTTPALIEKAKERSISYIKIKSRIFKIGQNEQDQMLQMVSFDNLPKNSVVLTLGAKPAKALKQKSREPLADQIMERVGSAFKARTREVNTKSINIEEMVKSMPIGDKIAVIEGMKRRSRLTGGLHPVVLNSGEETIQGLKALARSYKTSYIMNEKLEIFEVIQVGWNSLLEKRSMDDIPNNSIILAHSGARGRNLSKLGDRPIIDLGLQKSQQTQQTQQTQQMAKQYVEVNNKKYPVQFDPKNVSPEYINQTVEAMPQAVLREPAQVLLTKDLKDINVLSGYSSKDLSRIVGGVSEAELEQQPVYTVREYDVYQVVKNAAGDMVEVPIKNKKFSRIQRGLVLIQEGSSIPRRFIQNVFETNTIEQLAYQNEMIFETQEGYRLYTYPMGPYYDNSNLIRNMSAINFALLQGFFDFSNMKDDKGKNIDFHGSLKGVEVDYTLKGDAVQVVFIKGRNTTFGTVSPEEVYFRISPDIARQIAAETENPGLFLLNLMVNKVEISAQRAQQINEVSTGIVLGTGSVEGGHQAAAKGLSSWVSRQMQESNAPSMLVEIVYSNDPNPFERKNIDPWVSVEELNSAVPTQIALKGISERKPASPVAMPLPLNLQTTPIFTLPLISPLPLTDNNLSTQPLVTASLVNRKNFALSKEIETGVFTPFSGRGIVAPAGLSLLRNNRHNIYTLSGDNLRILPASGGGEISNVSSPIDVYSQQKTAPLVPFSETARRKILEAVRELGMKEAMHMFDISEKVLSVSPSMSMGSIVVQTDLPEALGWNIENMNNIVQFAENRVDGVFVMKGASYRNVAGIIDIEGKKILVLGEQAARLFTARKSAIQSRMDIESGAKDERVARYSFGQKTFAWLGRVLERFNGDEELQSTESLSLDKKEGIYRELFGQQEAIYAKNEGQKYQVNQVSDMLAANPTRAASDEIRKQQELAKTTVAPVDSYQKAIAARAPPQRVSPVIKSLQAHKFSQKIRNLARNHGSSSRMSSSPIGFGASSALSRQVGSMILSSASPLSQRPVEQGISDNKTAAKILAAALMLGKKLEVMTNELRILRAVSVVAAVPQAENGEDLYKAALMLYEIKANEPRTIRGDVVVAIVQNGQTKFSKVVGKAFQSVSIENISKRSIIIATSSSISKEIAEQLKTQKIVIDAAVLAEGEVESKAIISKELDPQAPTVLEDQPLQPTLTPIQNIVPSVGPAGVPQTIVPINNMPAIAPAMPLFLVNLASLRRRVEQEIPDRRSNDTQRPRSKALPGGSATPNVPVSQQTGTTGSDGTPISSGGHNTTPTAIVISMAEYLRDTNKALKQHSVTSSSVNEGASFEVAIASSSATQGLVTGLSPNAIIAVLHSTMEQAEQMLKAWKNVVRSTVVSIVNGILEVQKVTRIAKWLIDNDFGLAKAAHAASSSIVVSEVEGNSNTEVANTVVEIVRSVVAWTVRAVQTVVDVIVGSNSTEVPSSSVRNETAVLKVVRPVVYVVSVEEVAVQLALVIIRAIEALRSSIVDAVLKLYERSKHVVVLRERQQAVAVRSSNTNGFETLLAVSSSIAGLTGLRSNSSTVVVVFIGNSVKGIVNGAVPSVRISLRKGVVYVSHIVNRVISVLRSVFSSTEVSDNRSSEVIISSSIRSNVVDVVSIGSSSVVRYREVSVTSAVRGVHGIKSVSNSIESVSSSTVERIAEQLLGSVSVPTKEVRSSGREIVVGWNTQSSASSSAVKETSIVNEVISGLKGVFSNEVRSDNQGFRVVRSSISTVIRRLGVYVRSNSLIITRRSAEVHLSSLVGVSQAVRPTAKDGNNQGIEGFSLVTPYIEEGLRYTENRVSETVSGLSNNKFWKYVFTQRSNIREANRGLRQNEKSGREAKEVLESVLRALLKLEGSDARGNSRISETERIIRISALVISASIPSLIGRLLDVIQARAPNGDVYSVEKSIQTSQINKVLDIETVTVSLIGLASLLTKLLGDPSWYASTQTNHKVSSLHTSLTSKTQTASSPVGETKIPRKSSSSFLKATASTNATASSSLGLTLNQANMSNLRSSSAAHSTTKASRTLKPKALAGSSASSSITLLSKKWIPAAVAIVGIVVILALLSPVVTLTAEMVYTMGITWFSLTAALLSMIALALGKLTFENYKNGRPVIDIKPFINGISNFENIVAYSLYMRRLQSKVEQLGLLQGIWAHIKELILEPIHKTRVAVLITIFAVILGAGVGFYAWAAPVTVWMGAWGAWGIWLAPTLGALTGLFFRYLIHVLDAFFLSNVSRNSGIAHARLDIEEGRFTDEYGFDQEAYVQSIRLKIKASYDLAEKQGRKWSTRKLYFKSAYIGLISAFPLITGIIQFIWGRGRMLVIGGYLSLWVLGLFGIEAVAGGIFALSGVALFQIVITVTLLQLLSSKMVRVKFQEFEAHKDYGLKTLNIITILDMEDKEGVQEALKAGVLHENEIPGITHVLSEQLGGVQRAPLSERFWVKIKYTFGARIRAYMTALSSFFAAIAYVVVELTPIKGPDANSRTAIWMQSGRRFLGSFWYMWIIGGEIETVIQSGAGLEEANIPYISEYIGKPVHALAESLEGHYGAIAFGQLGLDAVTNAIGVQSPSLAADIYSATQDKRMVNVYELAVNIQKTASDEGKDISNQEAIQKAVVKAREITKERAIQERMEETKKQVEEKIREEAKKKEEAEKAAADKKKVVADDDERQGAEKQEETNTPKETKETQERSVRGVSFGHPLNGEGRETSGFGNRFHPIHKEDRFHKGIDYGAPEGSPKGSLKGAEVFATHDGTVIFAAENKGYGNVVKIQADNGDIETLYAHLKGFKSGLKAGDSVKAGDLIAYVGTTGTSTGAHLHYEVIIDGKPVDPKKVNEYIGQEYAAVDWIASGKEYTKKNEGGFRDVVYDDSKGIPTIGYGTNLSVRDANDKISINTTKISESDALKIFNEDYEKFVDVARKFAGTYFDKLTPSQKVVLVDLAYNFGEKGLSKFKDFKAAMGDIDDAAAALKDSDYYRDLEELKNKLKNPNNI</sequence>
<evidence type="ECO:0000313" key="7">
    <source>
        <dbReference type="EMBL" id="VAW48296.1"/>
    </source>
</evidence>
<protein>
    <submittedName>
        <fullName evidence="7">Phage tail tape measure protein</fullName>
    </submittedName>
</protein>